<sequence length="72" mass="8311">MLRKHAMSLYRAADKYEIPYLRDLCRNQLMLSINASNAIEIPELSKVPLDKTLHEFATNYIASHLCKGFSVR</sequence>
<organism evidence="2 3">
    <name type="scientific">Arabis nemorensis</name>
    <dbReference type="NCBI Taxonomy" id="586526"/>
    <lineage>
        <taxon>Eukaryota</taxon>
        <taxon>Viridiplantae</taxon>
        <taxon>Streptophyta</taxon>
        <taxon>Embryophyta</taxon>
        <taxon>Tracheophyta</taxon>
        <taxon>Spermatophyta</taxon>
        <taxon>Magnoliopsida</taxon>
        <taxon>eudicotyledons</taxon>
        <taxon>Gunneridae</taxon>
        <taxon>Pentapetalae</taxon>
        <taxon>rosids</taxon>
        <taxon>malvids</taxon>
        <taxon>Brassicales</taxon>
        <taxon>Brassicaceae</taxon>
        <taxon>Arabideae</taxon>
        <taxon>Arabis</taxon>
    </lineage>
</organism>
<proteinExistence type="predicted"/>
<dbReference type="PANTHER" id="PTHR47274">
    <property type="entry name" value="BTB/POZ DOMAIN CONTAINING PROTEIN, EXPRESSED-RELATED"/>
    <property type="match status" value="1"/>
</dbReference>
<gene>
    <name evidence="2" type="ORF">ANE_LOCUS16297</name>
</gene>
<evidence type="ECO:0000256" key="1">
    <source>
        <dbReference type="ARBA" id="ARBA00004906"/>
    </source>
</evidence>
<protein>
    <recommendedName>
        <fullName evidence="4">BTB domain-containing protein</fullName>
    </recommendedName>
</protein>
<reference evidence="2" key="1">
    <citation type="submission" date="2019-07" db="EMBL/GenBank/DDBJ databases">
        <authorList>
            <person name="Dittberner H."/>
        </authorList>
    </citation>
    <scope>NUCLEOTIDE SEQUENCE [LARGE SCALE GENOMIC DNA]</scope>
</reference>
<dbReference type="OrthoDB" id="10249567at2759"/>
<evidence type="ECO:0000313" key="3">
    <source>
        <dbReference type="Proteomes" id="UP000489600"/>
    </source>
</evidence>
<dbReference type="UniPathway" id="UPA00143"/>
<dbReference type="Proteomes" id="UP000489600">
    <property type="component" value="Unassembled WGS sequence"/>
</dbReference>
<name>A0A565BWW5_9BRAS</name>
<dbReference type="Gene3D" id="3.30.710.10">
    <property type="entry name" value="Potassium Channel Kv1.1, Chain A"/>
    <property type="match status" value="1"/>
</dbReference>
<dbReference type="GO" id="GO:0016567">
    <property type="term" value="P:protein ubiquitination"/>
    <property type="evidence" value="ECO:0007669"/>
    <property type="project" value="UniProtKB-UniPathway"/>
</dbReference>
<dbReference type="PANTHER" id="PTHR47274:SF1">
    <property type="entry name" value="BTB_POZ DOMAIN CONTAINING PROTEIN, EXPRESSED"/>
    <property type="match status" value="1"/>
</dbReference>
<dbReference type="EMBL" id="CABITT030000005">
    <property type="protein sequence ID" value="VVB05853.1"/>
    <property type="molecule type" value="Genomic_DNA"/>
</dbReference>
<evidence type="ECO:0000313" key="2">
    <source>
        <dbReference type="EMBL" id="VVB05853.1"/>
    </source>
</evidence>
<keyword evidence="3" id="KW-1185">Reference proteome</keyword>
<accession>A0A565BWW5</accession>
<dbReference type="InterPro" id="IPR011333">
    <property type="entry name" value="SKP1/BTB/POZ_sf"/>
</dbReference>
<evidence type="ECO:0008006" key="4">
    <source>
        <dbReference type="Google" id="ProtNLM"/>
    </source>
</evidence>
<dbReference type="InterPro" id="IPR044784">
    <property type="entry name" value="At1g01640-like"/>
</dbReference>
<comment type="caution">
    <text evidence="2">The sequence shown here is derived from an EMBL/GenBank/DDBJ whole genome shotgun (WGS) entry which is preliminary data.</text>
</comment>
<comment type="pathway">
    <text evidence="1">Protein modification; protein ubiquitination.</text>
</comment>
<dbReference type="AlphaFoldDB" id="A0A565BWW5"/>